<proteinExistence type="predicted"/>
<dbReference type="Proteomes" id="UP001494902">
    <property type="component" value="Unassembled WGS sequence"/>
</dbReference>
<evidence type="ECO:0000313" key="1">
    <source>
        <dbReference type="EMBL" id="MEQ3550108.1"/>
    </source>
</evidence>
<dbReference type="RefSeq" id="WP_349297190.1">
    <property type="nucleotide sequence ID" value="NZ_JBEDNQ010000002.1"/>
</dbReference>
<sequence length="142" mass="14649">MSAAIASCAPDDRLATRAGQLAAGLRRFRIGRNQRVTVFVSDLSGETEIAVRSLRSLECEVTIVGVPAADAEVAAAAATIVAGRPDAVFTCAQGAAALRAAGVRAPLFGDCPGVLWTRAIELHEAHAARSGPSVAQPWENVS</sequence>
<reference evidence="1 2" key="1">
    <citation type="submission" date="2024-03" db="EMBL/GenBank/DDBJ databases">
        <title>Draft genome sequence of Pseudonocardia nematodicida JCM 31783.</title>
        <authorList>
            <person name="Butdee W."/>
            <person name="Duangmal K."/>
        </authorList>
    </citation>
    <scope>NUCLEOTIDE SEQUENCE [LARGE SCALE GENOMIC DNA]</scope>
    <source>
        <strain evidence="1 2">JCM 31783</strain>
    </source>
</reference>
<keyword evidence="2" id="KW-1185">Reference proteome</keyword>
<comment type="caution">
    <text evidence="1">The sequence shown here is derived from an EMBL/GenBank/DDBJ whole genome shotgun (WGS) entry which is preliminary data.</text>
</comment>
<name>A0ABV1K8D0_9PSEU</name>
<accession>A0ABV1K8D0</accession>
<protein>
    <submittedName>
        <fullName evidence="1">Uncharacterized protein</fullName>
    </submittedName>
</protein>
<dbReference type="EMBL" id="JBEDNQ010000002">
    <property type="protein sequence ID" value="MEQ3550108.1"/>
    <property type="molecule type" value="Genomic_DNA"/>
</dbReference>
<gene>
    <name evidence="1" type="ORF">WIS52_06455</name>
</gene>
<evidence type="ECO:0000313" key="2">
    <source>
        <dbReference type="Proteomes" id="UP001494902"/>
    </source>
</evidence>
<organism evidence="1 2">
    <name type="scientific">Pseudonocardia nematodicida</name>
    <dbReference type="NCBI Taxonomy" id="1206997"/>
    <lineage>
        <taxon>Bacteria</taxon>
        <taxon>Bacillati</taxon>
        <taxon>Actinomycetota</taxon>
        <taxon>Actinomycetes</taxon>
        <taxon>Pseudonocardiales</taxon>
        <taxon>Pseudonocardiaceae</taxon>
        <taxon>Pseudonocardia</taxon>
    </lineage>
</organism>